<protein>
    <submittedName>
        <fullName evidence="3">C2H2-type domain-containing protein</fullName>
    </submittedName>
</protein>
<keyword evidence="2" id="KW-1185">Reference proteome</keyword>
<organism evidence="2 3">
    <name type="scientific">Parastrongyloides trichosuri</name>
    <name type="common">Possum-specific nematode worm</name>
    <dbReference type="NCBI Taxonomy" id="131310"/>
    <lineage>
        <taxon>Eukaryota</taxon>
        <taxon>Metazoa</taxon>
        <taxon>Ecdysozoa</taxon>
        <taxon>Nematoda</taxon>
        <taxon>Chromadorea</taxon>
        <taxon>Rhabditida</taxon>
        <taxon>Tylenchina</taxon>
        <taxon>Panagrolaimomorpha</taxon>
        <taxon>Strongyloidoidea</taxon>
        <taxon>Strongyloididae</taxon>
        <taxon>Parastrongyloides</taxon>
    </lineage>
</organism>
<evidence type="ECO:0000256" key="1">
    <source>
        <dbReference type="SAM" id="MobiDB-lite"/>
    </source>
</evidence>
<evidence type="ECO:0000313" key="2">
    <source>
        <dbReference type="Proteomes" id="UP000038045"/>
    </source>
</evidence>
<accession>A0A0N4ZUG7</accession>
<name>A0A0N4ZUG7_PARTI</name>
<feature type="compositionally biased region" description="Basic and acidic residues" evidence="1">
    <location>
        <begin position="452"/>
        <end position="465"/>
    </location>
</feature>
<dbReference type="WBParaSite" id="PTRK_0001223000.1">
    <property type="protein sequence ID" value="PTRK_0001223000.1"/>
    <property type="gene ID" value="PTRK_0001223000"/>
</dbReference>
<sequence>MELAPSTDWFSTNCSEIESLTKFFSDPNLEENWNDTNIKKVQSAFVQIYDQRNGNLKFLEVIYPLIKDHKKFPIAVAKCYRCGTLDSSTLHYYLSHFIEDYYIGDLLSYYNFIKYYFPVKARQILKHTKIAELEGLYYDKNLSVVIFSHDELSKPLQFDNELSLSFFMLIMYELFANPQKNGERFWRTFFRLIFGCKMPRCGLPILYSAFFESIPPKPLDWDRKMNEISSSKRASLRLIKANKKRKHDETQKMSADFLENLEKNKINSDDLPVNVAYNSLAAQFNNTTSIAAAEYWKAKYEAERLKNISLEEKFNTYAESRDLEITDLRNRFDDFTKQITAKFERTKREFEQKEKEFTKKQPNIRVFKRPERQSHPAVVVFPKRPIVVPKSSLKSVNSSVSQIIPFMKIRRLDDFSVTPTSDVATQPPPRSIPREKNLSNSNTLPSNFDTQIHSKEKSKESEKLPSDGMDVEENNVPVAKNLTTKKKSFTENNVSSDSIIMCDNTIIGSPVSSHESTPSVANILEEIKREVTIVESEMASRV</sequence>
<dbReference type="AlphaFoldDB" id="A0A0N4ZUG7"/>
<evidence type="ECO:0000313" key="3">
    <source>
        <dbReference type="WBParaSite" id="PTRK_0001223000.1"/>
    </source>
</evidence>
<feature type="region of interest" description="Disordered" evidence="1">
    <location>
        <begin position="418"/>
        <end position="472"/>
    </location>
</feature>
<feature type="compositionally biased region" description="Polar residues" evidence="1">
    <location>
        <begin position="438"/>
        <end position="451"/>
    </location>
</feature>
<dbReference type="Proteomes" id="UP000038045">
    <property type="component" value="Unplaced"/>
</dbReference>
<reference evidence="3" key="1">
    <citation type="submission" date="2017-02" db="UniProtKB">
        <authorList>
            <consortium name="WormBaseParasite"/>
        </authorList>
    </citation>
    <scope>IDENTIFICATION</scope>
</reference>
<proteinExistence type="predicted"/>